<protein>
    <recommendedName>
        <fullName evidence="3">HECT-type E3 ubiquitin transferase</fullName>
        <ecNumber evidence="3">2.3.2.26</ecNumber>
    </recommendedName>
</protein>
<evidence type="ECO:0000256" key="5">
    <source>
        <dbReference type="ARBA" id="ARBA00022786"/>
    </source>
</evidence>
<dbReference type="Gene3D" id="3.30.2410.10">
    <property type="entry name" value="Hect, E3 ligase catalytic domain"/>
    <property type="match status" value="1"/>
</dbReference>
<evidence type="ECO:0000256" key="3">
    <source>
        <dbReference type="ARBA" id="ARBA00012485"/>
    </source>
</evidence>
<dbReference type="InterPro" id="IPR035983">
    <property type="entry name" value="Hect_E3_ubiquitin_ligase"/>
</dbReference>
<dbReference type="PANTHER" id="PTHR11254:SF440">
    <property type="entry name" value="E3 UBIQUITIN-PROTEIN LIGASE NEDD-4"/>
    <property type="match status" value="1"/>
</dbReference>
<keyword evidence="5 6" id="KW-0833">Ubl conjugation pathway</keyword>
<evidence type="ECO:0000256" key="4">
    <source>
        <dbReference type="ARBA" id="ARBA00022679"/>
    </source>
</evidence>
<dbReference type="PANTHER" id="PTHR11254">
    <property type="entry name" value="HECT DOMAIN UBIQUITIN-PROTEIN LIGASE"/>
    <property type="match status" value="1"/>
</dbReference>
<keyword evidence="9" id="KW-1185">Reference proteome</keyword>
<evidence type="ECO:0000256" key="1">
    <source>
        <dbReference type="ARBA" id="ARBA00000885"/>
    </source>
</evidence>
<gene>
    <name evidence="8" type="ORF">POM88_008323</name>
</gene>
<comment type="caution">
    <text evidence="6">Lacks conserved residue(s) required for the propagation of feature annotation.</text>
</comment>
<dbReference type="GO" id="GO:0016567">
    <property type="term" value="P:protein ubiquitination"/>
    <property type="evidence" value="ECO:0007669"/>
    <property type="project" value="TreeGrafter"/>
</dbReference>
<dbReference type="AlphaFoldDB" id="A0AAD8N1M1"/>
<evidence type="ECO:0000313" key="9">
    <source>
        <dbReference type="Proteomes" id="UP001237642"/>
    </source>
</evidence>
<proteinExistence type="predicted"/>
<keyword evidence="4" id="KW-0808">Transferase</keyword>
<comment type="pathway">
    <text evidence="2">Protein modification; protein ubiquitination.</text>
</comment>
<feature type="domain" description="HECT" evidence="7">
    <location>
        <begin position="1"/>
        <end position="76"/>
    </location>
</feature>
<dbReference type="SUPFAM" id="SSF56204">
    <property type="entry name" value="Hect, E3 ligase catalytic domain"/>
    <property type="match status" value="1"/>
</dbReference>
<reference evidence="8" key="1">
    <citation type="submission" date="2023-02" db="EMBL/GenBank/DDBJ databases">
        <title>Genome of toxic invasive species Heracleum sosnowskyi carries increased number of genes despite the absence of recent whole-genome duplications.</title>
        <authorList>
            <person name="Schelkunov M."/>
            <person name="Shtratnikova V."/>
            <person name="Makarenko M."/>
            <person name="Klepikova A."/>
            <person name="Omelchenko D."/>
            <person name="Novikova G."/>
            <person name="Obukhova E."/>
            <person name="Bogdanov V."/>
            <person name="Penin A."/>
            <person name="Logacheva M."/>
        </authorList>
    </citation>
    <scope>NUCLEOTIDE SEQUENCE</scope>
    <source>
        <strain evidence="8">Hsosn_3</strain>
        <tissue evidence="8">Leaf</tissue>
    </source>
</reference>
<comment type="catalytic activity">
    <reaction evidence="1">
        <text>S-ubiquitinyl-[E2 ubiquitin-conjugating enzyme]-L-cysteine + [acceptor protein]-L-lysine = [E2 ubiquitin-conjugating enzyme]-L-cysteine + N(6)-ubiquitinyl-[acceptor protein]-L-lysine.</text>
        <dbReference type="EC" id="2.3.2.26"/>
    </reaction>
</comment>
<dbReference type="Pfam" id="PF00632">
    <property type="entry name" value="HECT"/>
    <property type="match status" value="1"/>
</dbReference>
<dbReference type="EMBL" id="JAUIZM010000002">
    <property type="protein sequence ID" value="KAK1398460.1"/>
    <property type="molecule type" value="Genomic_DNA"/>
</dbReference>
<evidence type="ECO:0000256" key="2">
    <source>
        <dbReference type="ARBA" id="ARBA00004906"/>
    </source>
</evidence>
<evidence type="ECO:0000259" key="7">
    <source>
        <dbReference type="PROSITE" id="PS50237"/>
    </source>
</evidence>
<organism evidence="8 9">
    <name type="scientific">Heracleum sosnowskyi</name>
    <dbReference type="NCBI Taxonomy" id="360622"/>
    <lineage>
        <taxon>Eukaryota</taxon>
        <taxon>Viridiplantae</taxon>
        <taxon>Streptophyta</taxon>
        <taxon>Embryophyta</taxon>
        <taxon>Tracheophyta</taxon>
        <taxon>Spermatophyta</taxon>
        <taxon>Magnoliopsida</taxon>
        <taxon>eudicotyledons</taxon>
        <taxon>Gunneridae</taxon>
        <taxon>Pentapetalae</taxon>
        <taxon>asterids</taxon>
        <taxon>campanulids</taxon>
        <taxon>Apiales</taxon>
        <taxon>Apiaceae</taxon>
        <taxon>Apioideae</taxon>
        <taxon>apioid superclade</taxon>
        <taxon>Tordylieae</taxon>
        <taxon>Tordyliinae</taxon>
        <taxon>Heracleum</taxon>
    </lineage>
</organism>
<name>A0AAD8N1M1_9APIA</name>
<dbReference type="GO" id="GO:0006511">
    <property type="term" value="P:ubiquitin-dependent protein catabolic process"/>
    <property type="evidence" value="ECO:0007669"/>
    <property type="project" value="TreeGrafter"/>
</dbReference>
<comment type="caution">
    <text evidence="8">The sequence shown here is derived from an EMBL/GenBank/DDBJ whole genome shotgun (WGS) entry which is preliminary data.</text>
</comment>
<evidence type="ECO:0000256" key="6">
    <source>
        <dbReference type="PROSITE-ProRule" id="PRU00104"/>
    </source>
</evidence>
<dbReference type="GO" id="GO:0061630">
    <property type="term" value="F:ubiquitin protein ligase activity"/>
    <property type="evidence" value="ECO:0007669"/>
    <property type="project" value="UniProtKB-EC"/>
</dbReference>
<dbReference type="InterPro" id="IPR050409">
    <property type="entry name" value="E3_ubiq-protein_ligase"/>
</dbReference>
<dbReference type="PROSITE" id="PS50237">
    <property type="entry name" value="HECT"/>
    <property type="match status" value="1"/>
</dbReference>
<evidence type="ECO:0000313" key="8">
    <source>
        <dbReference type="EMBL" id="KAK1398460.1"/>
    </source>
</evidence>
<accession>A0AAD8N1M1</accession>
<reference evidence="8" key="2">
    <citation type="submission" date="2023-05" db="EMBL/GenBank/DDBJ databases">
        <authorList>
            <person name="Schelkunov M.I."/>
        </authorList>
    </citation>
    <scope>NUCLEOTIDE SEQUENCE</scope>
    <source>
        <strain evidence="8">Hsosn_3</strain>
        <tissue evidence="8">Leaf</tissue>
    </source>
</reference>
<dbReference type="InterPro" id="IPR000569">
    <property type="entry name" value="HECT_dom"/>
</dbReference>
<dbReference type="EC" id="2.3.2.26" evidence="3"/>
<dbReference type="GO" id="GO:0005737">
    <property type="term" value="C:cytoplasm"/>
    <property type="evidence" value="ECO:0007669"/>
    <property type="project" value="TreeGrafter"/>
</dbReference>
<sequence length="116" mass="13873">MKLMTTICISYQVWGVSNLDVKHWRSHTVYESYTPSYLCIDWFWQCVGDITEEEKLELFNFWTGTRWLPTDGFRELDHVLIIQMVHQLQKKSYISVVPRHTRVSTRSYSLLTSPLR</sequence>
<dbReference type="Proteomes" id="UP001237642">
    <property type="component" value="Unassembled WGS sequence"/>
</dbReference>